<name>A0A2A6CDE3_PRIPA</name>
<dbReference type="AlphaFoldDB" id="A0A2A6CDE3"/>
<dbReference type="Pfam" id="PF00188">
    <property type="entry name" value="CAP"/>
    <property type="match status" value="1"/>
</dbReference>
<accession>A0A2A6CDE3</accession>
<gene>
    <name evidence="1" type="primary">WBGene00092333</name>
</gene>
<dbReference type="EnsemblMetazoa" id="PPA02779.1">
    <property type="protein sequence ID" value="PPA02779.1"/>
    <property type="gene ID" value="WBGene00092333"/>
</dbReference>
<dbReference type="GO" id="GO:0005615">
    <property type="term" value="C:extracellular space"/>
    <property type="evidence" value="ECO:0000318"/>
    <property type="project" value="GO_Central"/>
</dbReference>
<evidence type="ECO:0000313" key="2">
    <source>
        <dbReference type="Proteomes" id="UP000005239"/>
    </source>
</evidence>
<evidence type="ECO:0000313" key="1">
    <source>
        <dbReference type="EnsemblMetazoa" id="PPA02779.1"/>
    </source>
</evidence>
<keyword evidence="2" id="KW-1185">Reference proteome</keyword>
<dbReference type="PRINTS" id="PR00837">
    <property type="entry name" value="V5TPXLIKE"/>
</dbReference>
<dbReference type="CDD" id="cd05380">
    <property type="entry name" value="CAP_euk"/>
    <property type="match status" value="1"/>
</dbReference>
<dbReference type="Proteomes" id="UP000005239">
    <property type="component" value="Unassembled WGS sequence"/>
</dbReference>
<dbReference type="InterPro" id="IPR035940">
    <property type="entry name" value="CAP_sf"/>
</dbReference>
<dbReference type="OrthoDB" id="5877551at2759"/>
<dbReference type="SUPFAM" id="SSF55797">
    <property type="entry name" value="PR-1-like"/>
    <property type="match status" value="1"/>
</dbReference>
<protein>
    <submittedName>
        <fullName evidence="1">SCP domain-containing protein</fullName>
    </submittedName>
</protein>
<dbReference type="InterPro" id="IPR014044">
    <property type="entry name" value="CAP_dom"/>
</dbReference>
<reference evidence="1" key="2">
    <citation type="submission" date="2022-06" db="UniProtKB">
        <authorList>
            <consortium name="EnsemblMetazoa"/>
        </authorList>
    </citation>
    <scope>IDENTIFICATION</scope>
    <source>
        <strain evidence="1">PS312</strain>
    </source>
</reference>
<reference evidence="2" key="1">
    <citation type="journal article" date="2008" name="Nat. Genet.">
        <title>The Pristionchus pacificus genome provides a unique perspective on nematode lifestyle and parasitism.</title>
        <authorList>
            <person name="Dieterich C."/>
            <person name="Clifton S.W."/>
            <person name="Schuster L.N."/>
            <person name="Chinwalla A."/>
            <person name="Delehaunty K."/>
            <person name="Dinkelacker I."/>
            <person name="Fulton L."/>
            <person name="Fulton R."/>
            <person name="Godfrey J."/>
            <person name="Minx P."/>
            <person name="Mitreva M."/>
            <person name="Roeseler W."/>
            <person name="Tian H."/>
            <person name="Witte H."/>
            <person name="Yang S.P."/>
            <person name="Wilson R.K."/>
            <person name="Sommer R.J."/>
        </authorList>
    </citation>
    <scope>NUCLEOTIDE SEQUENCE [LARGE SCALE GENOMIC DNA]</scope>
    <source>
        <strain evidence="2">PS312</strain>
    </source>
</reference>
<organism evidence="1 2">
    <name type="scientific">Pristionchus pacificus</name>
    <name type="common">Parasitic nematode worm</name>
    <dbReference type="NCBI Taxonomy" id="54126"/>
    <lineage>
        <taxon>Eukaryota</taxon>
        <taxon>Metazoa</taxon>
        <taxon>Ecdysozoa</taxon>
        <taxon>Nematoda</taxon>
        <taxon>Chromadorea</taxon>
        <taxon>Rhabditida</taxon>
        <taxon>Rhabditina</taxon>
        <taxon>Diplogasteromorpha</taxon>
        <taxon>Diplogasteroidea</taxon>
        <taxon>Neodiplogasteridae</taxon>
        <taxon>Pristionchus</taxon>
    </lineage>
</organism>
<sequence length="176" mass="19154">MMIRAWLAIVLLASALYALQCPGGIPAAEVKAILKSHNVFRDNISKGKYIVKGKKMPAAKRKLPALKYDCGLETAAQAVASECRNVHSSNRHYVGENLWSKSASSEEYGWPSLTFTLDLFYSGVDHATQMAWQNTTAIGCGIALCNEKKWAIVACQYNITGNFLGAPIYVPKGGLV</sequence>
<dbReference type="PANTHER" id="PTHR10334">
    <property type="entry name" value="CYSTEINE-RICH SECRETORY PROTEIN-RELATED"/>
    <property type="match status" value="1"/>
</dbReference>
<dbReference type="SMART" id="SM00198">
    <property type="entry name" value="SCP"/>
    <property type="match status" value="1"/>
</dbReference>
<dbReference type="InterPro" id="IPR001283">
    <property type="entry name" value="CRISP-related"/>
</dbReference>
<accession>A0A8R1U4R0</accession>
<proteinExistence type="predicted"/>
<dbReference type="Gene3D" id="3.40.33.10">
    <property type="entry name" value="CAP"/>
    <property type="match status" value="1"/>
</dbReference>